<evidence type="ECO:0000256" key="5">
    <source>
        <dbReference type="ARBA" id="ARBA00023136"/>
    </source>
</evidence>
<evidence type="ECO:0000256" key="6">
    <source>
        <dbReference type="SAM" id="Phobius"/>
    </source>
</evidence>
<dbReference type="PANTHER" id="PTHR43461:SF1">
    <property type="entry name" value="TRANSMEMBRANE PROTEIN 256"/>
    <property type="match status" value="1"/>
</dbReference>
<dbReference type="Proteomes" id="UP000252558">
    <property type="component" value="Unassembled WGS sequence"/>
</dbReference>
<keyword evidence="8" id="KW-1185">Reference proteome</keyword>
<proteinExistence type="inferred from homology"/>
<accession>A0A368NGK7</accession>
<dbReference type="OrthoDB" id="9802121at2"/>
<dbReference type="RefSeq" id="WP_114338969.1">
    <property type="nucleotide sequence ID" value="NZ_QPID01000008.1"/>
</dbReference>
<reference evidence="7 8" key="1">
    <citation type="submission" date="2018-07" db="EMBL/GenBank/DDBJ databases">
        <title>Corallincola holothuriorum sp. nov., a new facultative anaerobe isolated from sea cucumber Apostichopus japonicus.</title>
        <authorList>
            <person name="Xia H."/>
        </authorList>
    </citation>
    <scope>NUCLEOTIDE SEQUENCE [LARGE SCALE GENOMIC DNA]</scope>
    <source>
        <strain evidence="7 8">C4</strain>
    </source>
</reference>
<comment type="similarity">
    <text evidence="2">Belongs to the UPF0382 family.</text>
</comment>
<dbReference type="AlphaFoldDB" id="A0A368NGK7"/>
<comment type="caution">
    <text evidence="7">The sequence shown here is derived from an EMBL/GenBank/DDBJ whole genome shotgun (WGS) entry which is preliminary data.</text>
</comment>
<feature type="transmembrane region" description="Helical" evidence="6">
    <location>
        <begin position="46"/>
        <end position="64"/>
    </location>
</feature>
<evidence type="ECO:0000256" key="4">
    <source>
        <dbReference type="ARBA" id="ARBA00022989"/>
    </source>
</evidence>
<dbReference type="GO" id="GO:0005886">
    <property type="term" value="C:plasma membrane"/>
    <property type="evidence" value="ECO:0007669"/>
    <property type="project" value="TreeGrafter"/>
</dbReference>
<keyword evidence="4 6" id="KW-1133">Transmembrane helix</keyword>
<organism evidence="7 8">
    <name type="scientific">Corallincola holothuriorum</name>
    <dbReference type="NCBI Taxonomy" id="2282215"/>
    <lineage>
        <taxon>Bacteria</taxon>
        <taxon>Pseudomonadati</taxon>
        <taxon>Pseudomonadota</taxon>
        <taxon>Gammaproteobacteria</taxon>
        <taxon>Alteromonadales</taxon>
        <taxon>Psychromonadaceae</taxon>
        <taxon>Corallincola</taxon>
    </lineage>
</organism>
<keyword evidence="3 6" id="KW-0812">Transmembrane</keyword>
<evidence type="ECO:0000256" key="2">
    <source>
        <dbReference type="ARBA" id="ARBA00009694"/>
    </source>
</evidence>
<evidence type="ECO:0000256" key="1">
    <source>
        <dbReference type="ARBA" id="ARBA00004141"/>
    </source>
</evidence>
<evidence type="ECO:0000256" key="3">
    <source>
        <dbReference type="ARBA" id="ARBA00022692"/>
    </source>
</evidence>
<dbReference type="PANTHER" id="PTHR43461">
    <property type="entry name" value="TRANSMEMBRANE PROTEIN 256"/>
    <property type="match status" value="1"/>
</dbReference>
<dbReference type="Pfam" id="PF04241">
    <property type="entry name" value="DUF423"/>
    <property type="match status" value="1"/>
</dbReference>
<dbReference type="EMBL" id="QPID01000008">
    <property type="protein sequence ID" value="RCU48845.1"/>
    <property type="molecule type" value="Genomic_DNA"/>
</dbReference>
<evidence type="ECO:0000313" key="8">
    <source>
        <dbReference type="Proteomes" id="UP000252558"/>
    </source>
</evidence>
<comment type="subcellular location">
    <subcellularLocation>
        <location evidence="1">Membrane</location>
        <topology evidence="1">Multi-pass membrane protein</topology>
    </subcellularLocation>
</comment>
<feature type="transmembrane region" description="Helical" evidence="6">
    <location>
        <begin position="94"/>
        <end position="113"/>
    </location>
</feature>
<keyword evidence="5 6" id="KW-0472">Membrane</keyword>
<gene>
    <name evidence="7" type="ORF">DU002_13770</name>
</gene>
<protein>
    <submittedName>
        <fullName evidence="7">DUF423 domain-containing protein</fullName>
    </submittedName>
</protein>
<feature type="transmembrane region" description="Helical" evidence="6">
    <location>
        <begin position="71"/>
        <end position="88"/>
    </location>
</feature>
<evidence type="ECO:0000313" key="7">
    <source>
        <dbReference type="EMBL" id="RCU48845.1"/>
    </source>
</evidence>
<sequence length="122" mass="12800">MKKIATIAALMMATGIALGAFGAHGLKHRLSPELMAAFNTGVQYQIYHGLGVLALVALSLYSKVSLRSEAIWLILGATLFSGSLYLLAVSGIGVIGMITPIGGSALILGWLLAAKKLWQEMS</sequence>
<dbReference type="InterPro" id="IPR006696">
    <property type="entry name" value="DUF423"/>
</dbReference>
<name>A0A368NGK7_9GAMM</name>